<keyword evidence="1" id="KW-0539">Nucleus</keyword>
<feature type="region of interest" description="Disordered" evidence="2">
    <location>
        <begin position="667"/>
        <end position="688"/>
    </location>
</feature>
<sequence>MYPMGMGPAPMGVTPMPMGPMGSMGMGPMPMPAAAAAAAMPGAPMGFAMPRCPPAPMPIPTAGAGGGGGGAGGGGAGAGGAGARTAAVAATRKKTAAGQEMRHEMRERMRYIMYEIDETNNRFISGRTEPFQFLDVCCCPGGFSTYSLTAGSAPRKGIGLSLPPQLGGHLPAIEQETEKYFLQFVDVTTVAAGVRVGDMRVGVPGCPRGTLKLDAAPDTPPASSCQLVILDGSFLGGKDWIHKDTTLPDSENSAFNVYGSNTAAHKALLVAQLIVMANNLALGGVLVLRLNMFPDCFTAGTLGLLRHVFHGDVCSYKPRSCHVHRGSYYLVCRGFDPQRAQCMQWVPRWLACLVSLRNKGAAPRFVPFPGFHLDTEPALEMFWTRALYVYHVHLWRFSKLVEVAMEEKAMLDHRLPSRPRKGRFTNSCGRIFAGVPCSGRCSAAHSFEELHPFVQKAFREPRGFLYMPGSLALTQITLPSMDPLPEALLELKQQAHMQAVLQAQAAAASQQAALAAAAATAGGGNVLRHVGTYDNAVEMGMGGEWVHGLVGGQEQYGAAKVLPPLAAAPAETGASGAAATAAASCGAGLRLLMREADEDNVVLEGGFEDDAGPTVAPPPSRPHQAAAAADKASSAAYGSGGVEAAATAAAAAATLDADREFAAMAETAGSGGNPSSPSGPSGRPPIRPELLRMSAYQPRLSLVTLEIDDDDTMTALLDYLGR</sequence>
<dbReference type="GO" id="GO:0004483">
    <property type="term" value="F:methyltransferase cap1 activity"/>
    <property type="evidence" value="ECO:0007669"/>
    <property type="project" value="UniProtKB-UniRule"/>
</dbReference>
<protein>
    <recommendedName>
        <fullName evidence="1">Cap-specific mRNA (nucleoside-2'-O-)-methyltransferase 1</fullName>
        <ecNumber evidence="1">2.1.1.57</ecNumber>
    </recommendedName>
    <alternativeName>
        <fullName evidence="1">Cap1 2'O-ribose methyltransferase 1</fullName>
    </alternativeName>
</protein>
<dbReference type="PANTHER" id="PTHR16121">
    <property type="entry name" value="CAP-SPECIFIC MRNA (NUCLEOSIDE-2'-O-)-METHYLTRANSFERASE 1-RELATED"/>
    <property type="match status" value="1"/>
</dbReference>
<name>D8U886_VOLCA</name>
<dbReference type="EMBL" id="GL378367">
    <property type="protein sequence ID" value="EFJ44046.1"/>
    <property type="molecule type" value="Genomic_DNA"/>
</dbReference>
<keyword evidence="1" id="KW-0489">Methyltransferase</keyword>
<dbReference type="PANTHER" id="PTHR16121:SF0">
    <property type="entry name" value="CAP-SPECIFIC MRNA (NUCLEOSIDE-2'-O-)-METHYLTRANSFERASE 1"/>
    <property type="match status" value="1"/>
</dbReference>
<reference evidence="4 5" key="1">
    <citation type="journal article" date="2010" name="Science">
        <title>Genomic analysis of organismal complexity in the multicellular green alga Volvox carteri.</title>
        <authorList>
            <person name="Prochnik S.E."/>
            <person name="Umen J."/>
            <person name="Nedelcu A.M."/>
            <person name="Hallmann A."/>
            <person name="Miller S.M."/>
            <person name="Nishii I."/>
            <person name="Ferris P."/>
            <person name="Kuo A."/>
            <person name="Mitros T."/>
            <person name="Fritz-Laylin L.K."/>
            <person name="Hellsten U."/>
            <person name="Chapman J."/>
            <person name="Simakov O."/>
            <person name="Rensing S.A."/>
            <person name="Terry A."/>
            <person name="Pangilinan J."/>
            <person name="Kapitonov V."/>
            <person name="Jurka J."/>
            <person name="Salamov A."/>
            <person name="Shapiro H."/>
            <person name="Schmutz J."/>
            <person name="Grimwood J."/>
            <person name="Lindquist E."/>
            <person name="Lucas S."/>
            <person name="Grigoriev I.V."/>
            <person name="Schmitt R."/>
            <person name="Kirk D."/>
            <person name="Rokhsar D.S."/>
        </authorList>
    </citation>
    <scope>NUCLEOTIDE SEQUENCE [LARGE SCALE GENOMIC DNA]</scope>
    <source>
        <strain evidence="5">f. Nagariensis / Eve</strain>
    </source>
</reference>
<dbReference type="GO" id="GO:0005737">
    <property type="term" value="C:cytoplasm"/>
    <property type="evidence" value="ECO:0007669"/>
    <property type="project" value="TreeGrafter"/>
</dbReference>
<dbReference type="Gene3D" id="3.40.50.12760">
    <property type="match status" value="2"/>
</dbReference>
<dbReference type="InterPro" id="IPR050851">
    <property type="entry name" value="mRNA_Cap_2O-Ribose_MeTrfase"/>
</dbReference>
<dbReference type="STRING" id="3068.D8U886"/>
<accession>D8U886</accession>
<dbReference type="GO" id="GO:0016556">
    <property type="term" value="P:mRNA modification"/>
    <property type="evidence" value="ECO:0007669"/>
    <property type="project" value="UniProtKB-UniRule"/>
</dbReference>
<organism evidence="5">
    <name type="scientific">Volvox carteri f. nagariensis</name>
    <dbReference type="NCBI Taxonomy" id="3068"/>
    <lineage>
        <taxon>Eukaryota</taxon>
        <taxon>Viridiplantae</taxon>
        <taxon>Chlorophyta</taxon>
        <taxon>core chlorophytes</taxon>
        <taxon>Chlorophyceae</taxon>
        <taxon>CS clade</taxon>
        <taxon>Chlamydomonadales</taxon>
        <taxon>Volvocaceae</taxon>
        <taxon>Volvox</taxon>
    </lineage>
</organism>
<evidence type="ECO:0000256" key="1">
    <source>
        <dbReference type="RuleBase" id="RU368012"/>
    </source>
</evidence>
<evidence type="ECO:0000313" key="5">
    <source>
        <dbReference type="Proteomes" id="UP000001058"/>
    </source>
</evidence>
<dbReference type="InParanoid" id="D8U886"/>
<dbReference type="InterPro" id="IPR002877">
    <property type="entry name" value="RNA_MeTrfase_FtsJ_dom"/>
</dbReference>
<evidence type="ECO:0000313" key="4">
    <source>
        <dbReference type="EMBL" id="EFJ44046.1"/>
    </source>
</evidence>
<dbReference type="GO" id="GO:0005634">
    <property type="term" value="C:nucleus"/>
    <property type="evidence" value="ECO:0007669"/>
    <property type="project" value="UniProtKB-SubCell"/>
</dbReference>
<gene>
    <name evidence="4" type="ORF">VOLCADRAFT_118874</name>
</gene>
<dbReference type="GO" id="GO:0006370">
    <property type="term" value="P:7-methylguanosine mRNA capping"/>
    <property type="evidence" value="ECO:0007669"/>
    <property type="project" value="UniProtKB-UniRule"/>
</dbReference>
<dbReference type="EC" id="2.1.1.57" evidence="1"/>
<keyword evidence="1" id="KW-0808">Transferase</keyword>
<comment type="function">
    <text evidence="1">S-adenosyl-L-methionine-dependent methyltransferase that mediates RNA cap1 2'-O-ribose methylation to the 5'-cap structure of RNAs. Methylates the ribose of the first nucleotide of a m(7)GpppG-capped mRNA to produce m(7)GpppNmp (cap1).</text>
</comment>
<comment type="catalytic activity">
    <reaction evidence="1">
        <text>a 5'-end (N(7)-methyl 5'-triphosphoguanosine)-ribonucleoside in mRNA + S-adenosyl-L-methionine = a 5'-end (N(7)-methyl 5'-triphosphoguanosine)-(2'-O-methyl-ribonucleoside) in mRNA + S-adenosyl-L-homocysteine + H(+)</text>
        <dbReference type="Rhea" id="RHEA:67020"/>
        <dbReference type="Rhea" id="RHEA-COMP:17167"/>
        <dbReference type="Rhea" id="RHEA-COMP:17168"/>
        <dbReference type="ChEBI" id="CHEBI:15378"/>
        <dbReference type="ChEBI" id="CHEBI:57856"/>
        <dbReference type="ChEBI" id="CHEBI:59789"/>
        <dbReference type="ChEBI" id="CHEBI:156461"/>
        <dbReference type="ChEBI" id="CHEBI:167609"/>
        <dbReference type="EC" id="2.1.1.57"/>
    </reaction>
</comment>
<dbReference type="Proteomes" id="UP000001058">
    <property type="component" value="Unassembled WGS sequence"/>
</dbReference>
<dbReference type="OrthoDB" id="534899at2759"/>
<dbReference type="KEGG" id="vcn:VOLCADRAFT_118874"/>
<keyword evidence="1" id="KW-0507">mRNA processing</keyword>
<feature type="domain" description="Ribosomal RNA methyltransferase FtsJ" evidence="3">
    <location>
        <begin position="113"/>
        <end position="335"/>
    </location>
</feature>
<dbReference type="RefSeq" id="XP_002954847.1">
    <property type="nucleotide sequence ID" value="XM_002954801.1"/>
</dbReference>
<dbReference type="GeneID" id="9621625"/>
<dbReference type="SUPFAM" id="SSF53335">
    <property type="entry name" value="S-adenosyl-L-methionine-dependent methyltransferases"/>
    <property type="match status" value="1"/>
</dbReference>
<feature type="region of interest" description="Disordered" evidence="2">
    <location>
        <begin position="604"/>
        <end position="623"/>
    </location>
</feature>
<comment type="subcellular location">
    <subcellularLocation>
        <location evidence="1">Nucleus</location>
    </subcellularLocation>
</comment>
<keyword evidence="1" id="KW-0506">mRNA capping</keyword>
<proteinExistence type="predicted"/>
<dbReference type="GO" id="GO:0032259">
    <property type="term" value="P:methylation"/>
    <property type="evidence" value="ECO:0007669"/>
    <property type="project" value="UniProtKB-KW"/>
</dbReference>
<evidence type="ECO:0000259" key="3">
    <source>
        <dbReference type="Pfam" id="PF01728"/>
    </source>
</evidence>
<keyword evidence="1" id="KW-0949">S-adenosyl-L-methionine</keyword>
<dbReference type="Pfam" id="PF01728">
    <property type="entry name" value="FtsJ"/>
    <property type="match status" value="1"/>
</dbReference>
<dbReference type="AlphaFoldDB" id="D8U886"/>
<evidence type="ECO:0000256" key="2">
    <source>
        <dbReference type="SAM" id="MobiDB-lite"/>
    </source>
</evidence>
<dbReference type="GO" id="GO:0003676">
    <property type="term" value="F:nucleic acid binding"/>
    <property type="evidence" value="ECO:0007669"/>
    <property type="project" value="UniProtKB-UniRule"/>
</dbReference>
<keyword evidence="5" id="KW-1185">Reference proteome</keyword>
<dbReference type="eggNOG" id="ENOG502S5H8">
    <property type="taxonomic scope" value="Eukaryota"/>
</dbReference>
<dbReference type="InterPro" id="IPR029063">
    <property type="entry name" value="SAM-dependent_MTases_sf"/>
</dbReference>